<sequence>MKKNKDFEPEKVTRLYTKPNRLTNLQPTKEGYLIWIPSVEFANLLKGQVQSGSISYSAWNQVKEITTLAGNFAVGGGAFVAGLLNGALESLWDTLVGFKDLAVLAWEIVESLFKGTILADAQQLWETISKLDVAQLIEAGIEHLAEKWNQPDFIKQWHFRGWLCGYAIAELVMLVFSEGILTAIKGAAKAGKLSEILAKFPKVAELVEKTKTLGGDKVERLRVALKTSQPLLVARQWAANVLRIPAEILQDLSVEAIERLKTIPAWAQQRISELDTSAKRILLGCASPCQVNLRAIWRRIERVVDVRGVLVRGFRNAGELLERVGNLRNRLISKGLNDCSNRSSRQFYNGYIFKRWRISMAS</sequence>
<dbReference type="RefSeq" id="WP_254014240.1">
    <property type="nucleotide sequence ID" value="NZ_JAMZMM010000341.1"/>
</dbReference>
<dbReference type="EMBL" id="JAMZMM010000341">
    <property type="protein sequence ID" value="MCP2731503.1"/>
    <property type="molecule type" value="Genomic_DNA"/>
</dbReference>
<protein>
    <submittedName>
        <fullName evidence="1">Uncharacterized protein</fullName>
    </submittedName>
</protein>
<keyword evidence="2" id="KW-1185">Reference proteome</keyword>
<reference evidence="1" key="1">
    <citation type="submission" date="2022-06" db="EMBL/GenBank/DDBJ databases">
        <title>New cyanobacteria of genus Symplocastrum in benthos of Lake Baikal.</title>
        <authorList>
            <person name="Sorokovikova E."/>
            <person name="Tikhonova I."/>
            <person name="Krasnopeev A."/>
            <person name="Evseev P."/>
            <person name="Gladkikh A."/>
            <person name="Belykh O."/>
        </authorList>
    </citation>
    <scope>NUCLEOTIDE SEQUENCE</scope>
    <source>
        <strain evidence="1">BBK-W-15</strain>
    </source>
</reference>
<evidence type="ECO:0000313" key="2">
    <source>
        <dbReference type="Proteomes" id="UP001204953"/>
    </source>
</evidence>
<gene>
    <name evidence="1" type="ORF">NJ959_24045</name>
</gene>
<accession>A0AAE3KRB7</accession>
<name>A0AAE3KRB7_9CYAN</name>
<evidence type="ECO:0000313" key="1">
    <source>
        <dbReference type="EMBL" id="MCP2731503.1"/>
    </source>
</evidence>
<comment type="caution">
    <text evidence="1">The sequence shown here is derived from an EMBL/GenBank/DDBJ whole genome shotgun (WGS) entry which is preliminary data.</text>
</comment>
<dbReference type="Proteomes" id="UP001204953">
    <property type="component" value="Unassembled WGS sequence"/>
</dbReference>
<proteinExistence type="predicted"/>
<dbReference type="AlphaFoldDB" id="A0AAE3KRB7"/>
<organism evidence="1 2">
    <name type="scientific">Limnofasciculus baicalensis BBK-W-15</name>
    <dbReference type="NCBI Taxonomy" id="2699891"/>
    <lineage>
        <taxon>Bacteria</taxon>
        <taxon>Bacillati</taxon>
        <taxon>Cyanobacteriota</taxon>
        <taxon>Cyanophyceae</taxon>
        <taxon>Coleofasciculales</taxon>
        <taxon>Coleofasciculaceae</taxon>
        <taxon>Limnofasciculus</taxon>
        <taxon>Limnofasciculus baicalensis</taxon>
    </lineage>
</organism>